<sequence>MARGGSSSSSNPKISALIVEDHRPTSMLHEAILKRNNMETKVVNNGKHAVELHSKGERFDVIFMDYNMPEMNGAQATKKLREMGVRSMIVGVTSCTDFERVEFMAAGLDKCFKKGLTRAMVEEVLQKLKE</sequence>
<protein>
    <submittedName>
        <fullName evidence="1">Uncharacterized protein</fullName>
    </submittedName>
</protein>
<dbReference type="Proteomes" id="UP000828941">
    <property type="component" value="Chromosome 12"/>
</dbReference>
<dbReference type="EMBL" id="CM039437">
    <property type="protein sequence ID" value="KAI4308289.1"/>
    <property type="molecule type" value="Genomic_DNA"/>
</dbReference>
<keyword evidence="2" id="KW-1185">Reference proteome</keyword>
<evidence type="ECO:0000313" key="1">
    <source>
        <dbReference type="EMBL" id="KAI4308289.1"/>
    </source>
</evidence>
<evidence type="ECO:0000313" key="2">
    <source>
        <dbReference type="Proteomes" id="UP000828941"/>
    </source>
</evidence>
<reference evidence="1 2" key="1">
    <citation type="journal article" date="2022" name="DNA Res.">
        <title>Chromosomal-level genome assembly of the orchid tree Bauhinia variegata (Leguminosae; Cercidoideae) supports the allotetraploid origin hypothesis of Bauhinia.</title>
        <authorList>
            <person name="Zhong Y."/>
            <person name="Chen Y."/>
            <person name="Zheng D."/>
            <person name="Pang J."/>
            <person name="Liu Y."/>
            <person name="Luo S."/>
            <person name="Meng S."/>
            <person name="Qian L."/>
            <person name="Wei D."/>
            <person name="Dai S."/>
            <person name="Zhou R."/>
        </authorList>
    </citation>
    <scope>NUCLEOTIDE SEQUENCE [LARGE SCALE GENOMIC DNA]</scope>
    <source>
        <strain evidence="1">BV-YZ2020</strain>
    </source>
</reference>
<comment type="caution">
    <text evidence="1">The sequence shown here is derived from an EMBL/GenBank/DDBJ whole genome shotgun (WGS) entry which is preliminary data.</text>
</comment>
<proteinExistence type="predicted"/>
<organism evidence="1 2">
    <name type="scientific">Bauhinia variegata</name>
    <name type="common">Purple orchid tree</name>
    <name type="synonym">Phanera variegata</name>
    <dbReference type="NCBI Taxonomy" id="167791"/>
    <lineage>
        <taxon>Eukaryota</taxon>
        <taxon>Viridiplantae</taxon>
        <taxon>Streptophyta</taxon>
        <taxon>Embryophyta</taxon>
        <taxon>Tracheophyta</taxon>
        <taxon>Spermatophyta</taxon>
        <taxon>Magnoliopsida</taxon>
        <taxon>eudicotyledons</taxon>
        <taxon>Gunneridae</taxon>
        <taxon>Pentapetalae</taxon>
        <taxon>rosids</taxon>
        <taxon>fabids</taxon>
        <taxon>Fabales</taxon>
        <taxon>Fabaceae</taxon>
        <taxon>Cercidoideae</taxon>
        <taxon>Cercideae</taxon>
        <taxon>Bauhiniinae</taxon>
        <taxon>Bauhinia</taxon>
    </lineage>
</organism>
<accession>A0ACB9LF92</accession>
<gene>
    <name evidence="1" type="ORF">L6164_031379</name>
</gene>
<name>A0ACB9LF92_BAUVA</name>